<feature type="domain" description="DnaA N-terminal" evidence="2">
    <location>
        <begin position="28"/>
        <end position="89"/>
    </location>
</feature>
<feature type="region of interest" description="Disordered" evidence="1">
    <location>
        <begin position="1"/>
        <end position="24"/>
    </location>
</feature>
<name>A0ABR7R994_9PROT</name>
<reference evidence="3 4" key="1">
    <citation type="journal article" date="2009" name="Int. J. Syst. Evol. Microbiol.">
        <title>Transfer of Teichococcus ludipueritiae and Muricoccus roseus to the genus Roseomonas, as Roseomonas ludipueritiae comb. nov. and Roseomonas rosea comb. nov., respectively, and emended description of the genus Roseomonas.</title>
        <authorList>
            <person name="Sanchez-Porro C."/>
            <person name="Gallego V."/>
            <person name="Busse H.J."/>
            <person name="Kampfer P."/>
            <person name="Ventosa A."/>
        </authorList>
    </citation>
    <scope>NUCLEOTIDE SEQUENCE [LARGE SCALE GENOMIC DNA]</scope>
    <source>
        <strain evidence="3 4">DSM 14915</strain>
    </source>
</reference>
<dbReference type="EMBL" id="JACTUZ010000074">
    <property type="protein sequence ID" value="MBC9178384.1"/>
    <property type="molecule type" value="Genomic_DNA"/>
</dbReference>
<evidence type="ECO:0000313" key="4">
    <source>
        <dbReference type="Proteomes" id="UP000603940"/>
    </source>
</evidence>
<dbReference type="Pfam" id="PF11638">
    <property type="entry name" value="DnaA_N"/>
    <property type="match status" value="1"/>
</dbReference>
<proteinExistence type="predicted"/>
<dbReference type="InterPro" id="IPR038454">
    <property type="entry name" value="DnaA_N_sf"/>
</dbReference>
<evidence type="ECO:0000259" key="2">
    <source>
        <dbReference type="Pfam" id="PF11638"/>
    </source>
</evidence>
<accession>A0ABR7R994</accession>
<organism evidence="3 4">
    <name type="scientific">Pseudoroseomonas ludipueritiae</name>
    <dbReference type="NCBI Taxonomy" id="198093"/>
    <lineage>
        <taxon>Bacteria</taxon>
        <taxon>Pseudomonadati</taxon>
        <taxon>Pseudomonadota</taxon>
        <taxon>Alphaproteobacteria</taxon>
        <taxon>Acetobacterales</taxon>
        <taxon>Acetobacteraceae</taxon>
        <taxon>Pseudoroseomonas</taxon>
    </lineage>
</organism>
<protein>
    <submittedName>
        <fullName evidence="3">Chromosomal replication initiator protein DnaA</fullName>
    </submittedName>
</protein>
<feature type="non-terminal residue" evidence="3">
    <location>
        <position position="120"/>
    </location>
</feature>
<gene>
    <name evidence="3" type="ORF">IBL25_15670</name>
</gene>
<dbReference type="InterPro" id="IPR024633">
    <property type="entry name" value="DnaA_N_dom"/>
</dbReference>
<dbReference type="Proteomes" id="UP000603940">
    <property type="component" value="Unassembled WGS sequence"/>
</dbReference>
<dbReference type="Gene3D" id="3.30.300.180">
    <property type="match status" value="1"/>
</dbReference>
<evidence type="ECO:0000256" key="1">
    <source>
        <dbReference type="SAM" id="MobiDB-lite"/>
    </source>
</evidence>
<evidence type="ECO:0000313" key="3">
    <source>
        <dbReference type="EMBL" id="MBC9178384.1"/>
    </source>
</evidence>
<sequence>MENELDMPSQPPQGMMAHDTEGQDPVAEAWARIRGRLREDVGEVEYRSWLRQMTLSAIEGEEVVILLPTRFLRDWVRTHYSDRLRLLWQAEHPGVRRIDIRVAAEARPAEPRGEEPAQPR</sequence>
<comment type="caution">
    <text evidence="3">The sequence shown here is derived from an EMBL/GenBank/DDBJ whole genome shotgun (WGS) entry which is preliminary data.</text>
</comment>
<keyword evidence="4" id="KW-1185">Reference proteome</keyword>